<evidence type="ECO:0000256" key="1">
    <source>
        <dbReference type="ARBA" id="ARBA00007378"/>
    </source>
</evidence>
<comment type="similarity">
    <text evidence="1">Belongs to the OsmC/Ohr family.</text>
</comment>
<protein>
    <submittedName>
        <fullName evidence="2">Ohr family peroxiredoxin</fullName>
    </submittedName>
</protein>
<dbReference type="Gene3D" id="2.20.25.10">
    <property type="match status" value="1"/>
</dbReference>
<dbReference type="AlphaFoldDB" id="A0A6P1NDI8"/>
<dbReference type="NCBIfam" id="TIGR03561">
    <property type="entry name" value="organ_hyd_perox"/>
    <property type="match status" value="1"/>
</dbReference>
<dbReference type="RefSeq" id="WP_160618085.1">
    <property type="nucleotide sequence ID" value="NZ_CP047652.1"/>
</dbReference>
<dbReference type="InterPro" id="IPR019953">
    <property type="entry name" value="OHR"/>
</dbReference>
<dbReference type="PANTHER" id="PTHR33797:SF2">
    <property type="entry name" value="ORGANIC HYDROPEROXIDE RESISTANCE PROTEIN-LIKE"/>
    <property type="match status" value="1"/>
</dbReference>
<sequence>MSVNVLYRTTARAVGGRDGHAETLDGRFKVDLGVPKELGGDDRGNNPEQLFAAGYAACFLGAMKYVANEQKLSLPQETSVQATVGLGPRSDGGFGIEVSLEVSLPGMDHSQADSLLQKTEKVCPYAHATRNNIKTTISLAKN</sequence>
<organism evidence="2 3">
    <name type="scientific">Aristophania vespae</name>
    <dbReference type="NCBI Taxonomy" id="2697033"/>
    <lineage>
        <taxon>Bacteria</taxon>
        <taxon>Pseudomonadati</taxon>
        <taxon>Pseudomonadota</taxon>
        <taxon>Alphaproteobacteria</taxon>
        <taxon>Acetobacterales</taxon>
        <taxon>Acetobacteraceae</taxon>
        <taxon>Aristophania</taxon>
    </lineage>
</organism>
<dbReference type="PANTHER" id="PTHR33797">
    <property type="entry name" value="ORGANIC HYDROPEROXIDE RESISTANCE PROTEIN-LIKE"/>
    <property type="match status" value="1"/>
</dbReference>
<evidence type="ECO:0000313" key="3">
    <source>
        <dbReference type="Proteomes" id="UP000463975"/>
    </source>
</evidence>
<keyword evidence="3" id="KW-1185">Reference proteome</keyword>
<dbReference type="EMBL" id="CP047652">
    <property type="protein sequence ID" value="QHI95007.1"/>
    <property type="molecule type" value="Genomic_DNA"/>
</dbReference>
<dbReference type="InterPro" id="IPR003718">
    <property type="entry name" value="OsmC/Ohr_fam"/>
</dbReference>
<accession>A0A6P1NDI8</accession>
<dbReference type="Pfam" id="PF02566">
    <property type="entry name" value="OsmC"/>
    <property type="match status" value="1"/>
</dbReference>
<proteinExistence type="inferred from homology"/>
<dbReference type="InterPro" id="IPR015946">
    <property type="entry name" value="KH_dom-like_a/b"/>
</dbReference>
<name>A0A6P1NDI8_9PROT</name>
<dbReference type="GO" id="GO:0006979">
    <property type="term" value="P:response to oxidative stress"/>
    <property type="evidence" value="ECO:0007669"/>
    <property type="project" value="InterPro"/>
</dbReference>
<dbReference type="InterPro" id="IPR036102">
    <property type="entry name" value="OsmC/Ohrsf"/>
</dbReference>
<dbReference type="SUPFAM" id="SSF82784">
    <property type="entry name" value="OsmC-like"/>
    <property type="match status" value="1"/>
</dbReference>
<dbReference type="KEGG" id="bomb:GT348_00580"/>
<gene>
    <name evidence="2" type="ORF">GT348_00580</name>
</gene>
<dbReference type="Proteomes" id="UP000463975">
    <property type="component" value="Chromosome"/>
</dbReference>
<dbReference type="Gene3D" id="3.30.300.20">
    <property type="match status" value="1"/>
</dbReference>
<reference evidence="2 3" key="1">
    <citation type="submission" date="2020-01" db="EMBL/GenBank/DDBJ databases">
        <title>Genome sequencing of strain KACC 21507.</title>
        <authorList>
            <person name="Heo J."/>
            <person name="Kim S.-J."/>
            <person name="Kim J.-S."/>
            <person name="Hong S.-B."/>
            <person name="Kwon S.-W."/>
        </authorList>
    </citation>
    <scope>NUCLEOTIDE SEQUENCE [LARGE SCALE GENOMIC DNA]</scope>
    <source>
        <strain evidence="2 3">KACC 21507</strain>
    </source>
</reference>
<evidence type="ECO:0000313" key="2">
    <source>
        <dbReference type="EMBL" id="QHI95007.1"/>
    </source>
</evidence>